<proteinExistence type="predicted"/>
<dbReference type="AlphaFoldDB" id="A0A5E4PFT6"/>
<gene>
    <name evidence="8" type="primary">copA_1</name>
    <name evidence="8" type="ORF">AQUSIP_07850</name>
</gene>
<dbReference type="CDD" id="cd13896">
    <property type="entry name" value="CuRO_3_CopA"/>
    <property type="match status" value="1"/>
</dbReference>
<dbReference type="Pfam" id="PF07732">
    <property type="entry name" value="Cu-oxidase_3"/>
    <property type="match status" value="1"/>
</dbReference>
<evidence type="ECO:0000313" key="9">
    <source>
        <dbReference type="Proteomes" id="UP000324194"/>
    </source>
</evidence>
<dbReference type="InterPro" id="IPR008972">
    <property type="entry name" value="Cupredoxin"/>
</dbReference>
<keyword evidence="2" id="KW-0560">Oxidoreductase</keyword>
<dbReference type="GO" id="GO:0005507">
    <property type="term" value="F:copper ion binding"/>
    <property type="evidence" value="ECO:0007669"/>
    <property type="project" value="InterPro"/>
</dbReference>
<dbReference type="Pfam" id="PF05275">
    <property type="entry name" value="CopB"/>
    <property type="match status" value="1"/>
</dbReference>
<evidence type="ECO:0000256" key="2">
    <source>
        <dbReference type="ARBA" id="ARBA00023002"/>
    </source>
</evidence>
<evidence type="ECO:0000256" key="1">
    <source>
        <dbReference type="ARBA" id="ARBA00022723"/>
    </source>
</evidence>
<feature type="domain" description="Plastocyanin-like" evidence="7">
    <location>
        <begin position="28"/>
        <end position="139"/>
    </location>
</feature>
<keyword evidence="9" id="KW-1185">Reference proteome</keyword>
<dbReference type="InterPro" id="IPR033138">
    <property type="entry name" value="Cu_oxidase_CS"/>
</dbReference>
<evidence type="ECO:0000259" key="5">
    <source>
        <dbReference type="Pfam" id="PF00394"/>
    </source>
</evidence>
<dbReference type="InterPro" id="IPR007939">
    <property type="entry name" value="Cu-R_B_prcur"/>
</dbReference>
<evidence type="ECO:0000259" key="6">
    <source>
        <dbReference type="Pfam" id="PF07731"/>
    </source>
</evidence>
<dbReference type="Pfam" id="PF07731">
    <property type="entry name" value="Cu-oxidase_2"/>
    <property type="match status" value="1"/>
</dbReference>
<sequence>MKRILFIVFLISLTSSLFAASREINLVVDYKAVDFTGKYRTAIAVNHQIPAPILHFREGDEVTINVYNRLNEETAIHWHGILVPWQMDGVLGISQKGIQPGQSFRYHFTLNQSGTYWYHAHAGLQEQQGLYGAFLIDPRRPPGYAYTREYVIVLSDWSNTNPEQILANLKKEGDYYSPRFPLQPSLAKFIHDYRKANPGERQLLINDYKMMQDMRMSIYDISDVAYDAFLLNGQSNHNPWMASVKQGDIVRLRFIGAGGSTLFRVKIPGTTMQMVHVQGNDVEPYSVSDFTIAPGETYDVLVPIKQSRAYIIYAESVDTLGAAYGALITAPGQSADFNAVAPFPEPPPVTREMMANMMPSDINHGMASSTSMQMNHSMPSMPNKPMAMNHSMPTEPSIPGDSIISPDMPQKSGTAASTKYQPLRALTKTNDINKPVTGVIRMELFGYMDRFIWFINGVPEYKAKPIVLDPARRYRIVFTNSSMMHHPMHIHGHWFILRKGAGSYDPLLHTIDVAPGATMVADIDTDASGQWFFHCHLLYHMVAGMSRVFQYSTLLELTKKEAKPQDLVRQTAYHNRPIVRVDETRPIDVSLVRHPMAHPSGWWFADFFDVGMDPFHNVQEVTFKGLYGGDYHKLQLLTEDAEINKGKIENADIDIFYWRLLSQFWALKGGANYFYRPARVPYWQPGIGVEGLMPYFIDTNARGYYYAGSAKMDIELSRDTQITNNFFIRLGIRSILATKTVVRAQIGSGLNQMRYLLRPYYRLMPGLNLFAEYEHDQEYGAFKRFRTQDGEPVGENTLTLGLSFLF</sequence>
<dbReference type="InterPro" id="IPR002355">
    <property type="entry name" value="Cu_oxidase_Cu_BS"/>
</dbReference>
<feature type="domain" description="Plastocyanin-like" evidence="5">
    <location>
        <begin position="150"/>
        <end position="315"/>
    </location>
</feature>
<dbReference type="SUPFAM" id="SSF49503">
    <property type="entry name" value="Cupredoxins"/>
    <property type="match status" value="3"/>
</dbReference>
<dbReference type="Gene3D" id="2.60.40.420">
    <property type="entry name" value="Cupredoxins - blue copper proteins"/>
    <property type="match status" value="3"/>
</dbReference>
<evidence type="ECO:0000256" key="4">
    <source>
        <dbReference type="SAM" id="SignalP"/>
    </source>
</evidence>
<dbReference type="GO" id="GO:0016491">
    <property type="term" value="F:oxidoreductase activity"/>
    <property type="evidence" value="ECO:0007669"/>
    <property type="project" value="UniProtKB-KW"/>
</dbReference>
<dbReference type="InterPro" id="IPR034279">
    <property type="entry name" value="CuRO_3_CopA"/>
</dbReference>
<dbReference type="KEGG" id="asip:AQUSIP_07850"/>
<dbReference type="RefSeq" id="WP_408608930.1">
    <property type="nucleotide sequence ID" value="NZ_LR699119.1"/>
</dbReference>
<organism evidence="8 9">
    <name type="scientific">Aquicella siphonis</name>
    <dbReference type="NCBI Taxonomy" id="254247"/>
    <lineage>
        <taxon>Bacteria</taxon>
        <taxon>Pseudomonadati</taxon>
        <taxon>Pseudomonadota</taxon>
        <taxon>Gammaproteobacteria</taxon>
        <taxon>Legionellales</taxon>
        <taxon>Coxiellaceae</taxon>
        <taxon>Aquicella</taxon>
    </lineage>
</organism>
<evidence type="ECO:0000256" key="3">
    <source>
        <dbReference type="ARBA" id="ARBA00023008"/>
    </source>
</evidence>
<dbReference type="PROSITE" id="PS00079">
    <property type="entry name" value="MULTICOPPER_OXIDASE1"/>
    <property type="match status" value="1"/>
</dbReference>
<dbReference type="PANTHER" id="PTHR11709:SF394">
    <property type="entry name" value="FI03373P-RELATED"/>
    <property type="match status" value="1"/>
</dbReference>
<accession>A0A5E4PFT6</accession>
<reference evidence="8 9" key="1">
    <citation type="submission" date="2019-08" db="EMBL/GenBank/DDBJ databases">
        <authorList>
            <person name="Guy L."/>
        </authorList>
    </citation>
    <scope>NUCLEOTIDE SEQUENCE [LARGE SCALE GENOMIC DNA]</scope>
    <source>
        <strain evidence="8 9">SGT-108</strain>
    </source>
</reference>
<dbReference type="Pfam" id="PF00394">
    <property type="entry name" value="Cu-oxidase"/>
    <property type="match status" value="1"/>
</dbReference>
<dbReference type="InterPro" id="IPR045087">
    <property type="entry name" value="Cu-oxidase_fam"/>
</dbReference>
<keyword evidence="4" id="KW-0732">Signal</keyword>
<evidence type="ECO:0000259" key="7">
    <source>
        <dbReference type="Pfam" id="PF07732"/>
    </source>
</evidence>
<dbReference type="InterPro" id="IPR011706">
    <property type="entry name" value="Cu-oxidase_C"/>
</dbReference>
<feature type="signal peptide" evidence="4">
    <location>
        <begin position="1"/>
        <end position="19"/>
    </location>
</feature>
<feature type="chain" id="PRO_5022776166" evidence="4">
    <location>
        <begin position="20"/>
        <end position="806"/>
    </location>
</feature>
<dbReference type="InterPro" id="IPR011707">
    <property type="entry name" value="Cu-oxidase-like_N"/>
</dbReference>
<dbReference type="Proteomes" id="UP000324194">
    <property type="component" value="Chromosome 1"/>
</dbReference>
<evidence type="ECO:0000313" key="8">
    <source>
        <dbReference type="EMBL" id="VVC75495.1"/>
    </source>
</evidence>
<dbReference type="InterPro" id="IPR001117">
    <property type="entry name" value="Cu-oxidase_2nd"/>
</dbReference>
<dbReference type="PROSITE" id="PS00080">
    <property type="entry name" value="MULTICOPPER_OXIDASE2"/>
    <property type="match status" value="1"/>
</dbReference>
<keyword evidence="3" id="KW-0186">Copper</keyword>
<keyword evidence="1" id="KW-0479">Metal-binding</keyword>
<dbReference type="PANTHER" id="PTHR11709">
    <property type="entry name" value="MULTI-COPPER OXIDASE"/>
    <property type="match status" value="1"/>
</dbReference>
<dbReference type="EMBL" id="LR699119">
    <property type="protein sequence ID" value="VVC75495.1"/>
    <property type="molecule type" value="Genomic_DNA"/>
</dbReference>
<name>A0A5E4PFT6_9COXI</name>
<protein>
    <submittedName>
        <fullName evidence="8">Copper resistance protein A</fullName>
    </submittedName>
</protein>
<dbReference type="GO" id="GO:0009279">
    <property type="term" value="C:cell outer membrane"/>
    <property type="evidence" value="ECO:0007669"/>
    <property type="project" value="InterPro"/>
</dbReference>
<dbReference type="GO" id="GO:0006878">
    <property type="term" value="P:intracellular copper ion homeostasis"/>
    <property type="evidence" value="ECO:0007669"/>
    <property type="project" value="InterPro"/>
</dbReference>
<feature type="domain" description="Plastocyanin-like" evidence="6">
    <location>
        <begin position="439"/>
        <end position="551"/>
    </location>
</feature>